<comment type="subcellular location">
    <subcellularLocation>
        <location evidence="1">Nucleus</location>
    </subcellularLocation>
</comment>
<evidence type="ECO:0000256" key="3">
    <source>
        <dbReference type="ARBA" id="ARBA00022723"/>
    </source>
</evidence>
<keyword evidence="13" id="KW-1185">Reference proteome</keyword>
<dbReference type="PROSITE" id="PS50103">
    <property type="entry name" value="ZF_C3H1"/>
    <property type="match status" value="1"/>
</dbReference>
<gene>
    <name evidence="12" type="ORF">PYW07_000345</name>
</gene>
<name>A0AAD7Z320_MYTSE</name>
<dbReference type="Gene3D" id="4.10.1000.10">
    <property type="entry name" value="Zinc finger, CCCH-type"/>
    <property type="match status" value="1"/>
</dbReference>
<protein>
    <recommendedName>
        <fullName evidence="11">C3H1-type domain-containing protein</fullName>
    </recommendedName>
</protein>
<organism evidence="12 13">
    <name type="scientific">Mythimna separata</name>
    <name type="common">Oriental armyworm</name>
    <name type="synonym">Pseudaletia separata</name>
    <dbReference type="NCBI Taxonomy" id="271217"/>
    <lineage>
        <taxon>Eukaryota</taxon>
        <taxon>Metazoa</taxon>
        <taxon>Ecdysozoa</taxon>
        <taxon>Arthropoda</taxon>
        <taxon>Hexapoda</taxon>
        <taxon>Insecta</taxon>
        <taxon>Pterygota</taxon>
        <taxon>Neoptera</taxon>
        <taxon>Endopterygota</taxon>
        <taxon>Lepidoptera</taxon>
        <taxon>Glossata</taxon>
        <taxon>Ditrysia</taxon>
        <taxon>Noctuoidea</taxon>
        <taxon>Noctuidae</taxon>
        <taxon>Noctuinae</taxon>
        <taxon>Hadenini</taxon>
        <taxon>Mythimna</taxon>
    </lineage>
</organism>
<keyword evidence="3 9" id="KW-0479">Metal-binding</keyword>
<evidence type="ECO:0000256" key="8">
    <source>
        <dbReference type="ARBA" id="ARBA00023242"/>
    </source>
</evidence>
<keyword evidence="5 9" id="KW-0863">Zinc-finger</keyword>
<evidence type="ECO:0000313" key="13">
    <source>
        <dbReference type="Proteomes" id="UP001231518"/>
    </source>
</evidence>
<feature type="compositionally biased region" description="Polar residues" evidence="10">
    <location>
        <begin position="1"/>
        <end position="10"/>
    </location>
</feature>
<feature type="domain" description="C3H1-type" evidence="11">
    <location>
        <begin position="42"/>
        <end position="69"/>
    </location>
</feature>
<proteinExistence type="predicted"/>
<keyword evidence="4" id="KW-0677">Repeat</keyword>
<dbReference type="InterPro" id="IPR000571">
    <property type="entry name" value="Znf_CCCH"/>
</dbReference>
<comment type="caution">
    <text evidence="12">The sequence shown here is derived from an EMBL/GenBank/DDBJ whole genome shotgun (WGS) entry which is preliminary data.</text>
</comment>
<evidence type="ECO:0000256" key="2">
    <source>
        <dbReference type="ARBA" id="ARBA00022664"/>
    </source>
</evidence>
<dbReference type="SUPFAM" id="SSF90229">
    <property type="entry name" value="CCCH zinc finger"/>
    <property type="match status" value="1"/>
</dbReference>
<evidence type="ECO:0000313" key="12">
    <source>
        <dbReference type="EMBL" id="KAJ8737074.1"/>
    </source>
</evidence>
<dbReference type="PANTHER" id="PTHR23102:SF24">
    <property type="entry name" value="CLEAVAGE AND POLYADENYLATION SPECIFICITY FACTOR SUBUNIT 4"/>
    <property type="match status" value="1"/>
</dbReference>
<evidence type="ECO:0000256" key="10">
    <source>
        <dbReference type="SAM" id="MobiDB-lite"/>
    </source>
</evidence>
<dbReference type="EMBL" id="JARGEI010000001">
    <property type="protein sequence ID" value="KAJ8737074.1"/>
    <property type="molecule type" value="Genomic_DNA"/>
</dbReference>
<evidence type="ECO:0000256" key="5">
    <source>
        <dbReference type="ARBA" id="ARBA00022771"/>
    </source>
</evidence>
<feature type="region of interest" description="Disordered" evidence="10">
    <location>
        <begin position="1"/>
        <end position="43"/>
    </location>
</feature>
<dbReference type="GO" id="GO:0008270">
    <property type="term" value="F:zinc ion binding"/>
    <property type="evidence" value="ECO:0007669"/>
    <property type="project" value="UniProtKB-KW"/>
</dbReference>
<dbReference type="Pfam" id="PF14608">
    <property type="entry name" value="zf-CCCH_2"/>
    <property type="match status" value="2"/>
</dbReference>
<dbReference type="PANTHER" id="PTHR23102">
    <property type="entry name" value="CLEAVAGE AND POLYADENYLATION SPECIFICITY FACTOR SUBUNIT 4-RELATED"/>
    <property type="match status" value="1"/>
</dbReference>
<feature type="zinc finger region" description="C3H1-type" evidence="9">
    <location>
        <begin position="42"/>
        <end position="69"/>
    </location>
</feature>
<dbReference type="SMART" id="SM00356">
    <property type="entry name" value="ZnF_C3H1"/>
    <property type="match status" value="2"/>
</dbReference>
<dbReference type="GO" id="GO:0003723">
    <property type="term" value="F:RNA binding"/>
    <property type="evidence" value="ECO:0007669"/>
    <property type="project" value="UniProtKB-KW"/>
</dbReference>
<keyword evidence="6 9" id="KW-0862">Zinc</keyword>
<evidence type="ECO:0000256" key="6">
    <source>
        <dbReference type="ARBA" id="ARBA00022833"/>
    </source>
</evidence>
<reference evidence="12" key="1">
    <citation type="submission" date="2023-03" db="EMBL/GenBank/DDBJ databases">
        <title>Chromosome-level genomes of two armyworms, Mythimna separata and Mythimna loreyi, provide insights into the biosynthesis and reception of sex pheromones.</title>
        <authorList>
            <person name="Zhao H."/>
        </authorList>
    </citation>
    <scope>NUCLEOTIDE SEQUENCE</scope>
    <source>
        <strain evidence="12">BeijingLab</strain>
        <tissue evidence="12">Pupa</tissue>
    </source>
</reference>
<evidence type="ECO:0000259" key="11">
    <source>
        <dbReference type="PROSITE" id="PS50103"/>
    </source>
</evidence>
<evidence type="ECO:0000256" key="1">
    <source>
        <dbReference type="ARBA" id="ARBA00004123"/>
    </source>
</evidence>
<evidence type="ECO:0000256" key="4">
    <source>
        <dbReference type="ARBA" id="ARBA00022737"/>
    </source>
</evidence>
<dbReference type="AlphaFoldDB" id="A0AAD7Z320"/>
<evidence type="ECO:0000256" key="9">
    <source>
        <dbReference type="PROSITE-ProRule" id="PRU00723"/>
    </source>
</evidence>
<dbReference type="Proteomes" id="UP001231518">
    <property type="component" value="Chromosome 1"/>
</dbReference>
<evidence type="ECO:0000256" key="7">
    <source>
        <dbReference type="ARBA" id="ARBA00022884"/>
    </source>
</evidence>
<dbReference type="GO" id="GO:0006397">
    <property type="term" value="P:mRNA processing"/>
    <property type="evidence" value="ECO:0007669"/>
    <property type="project" value="UniProtKB-KW"/>
</dbReference>
<keyword evidence="8" id="KW-0539">Nucleus</keyword>
<dbReference type="InterPro" id="IPR045348">
    <property type="entry name" value="CPSF4/Yth1"/>
</dbReference>
<feature type="compositionally biased region" description="Low complexity" evidence="10">
    <location>
        <begin position="16"/>
        <end position="29"/>
    </location>
</feature>
<dbReference type="InterPro" id="IPR036855">
    <property type="entry name" value="Znf_CCCH_sf"/>
</dbReference>
<dbReference type="GO" id="GO:0005634">
    <property type="term" value="C:nucleus"/>
    <property type="evidence" value="ECO:0007669"/>
    <property type="project" value="UniProtKB-SubCell"/>
</dbReference>
<keyword evidence="7" id="KW-0694">RNA-binding</keyword>
<keyword evidence="2" id="KW-0507">mRNA processing</keyword>
<sequence length="114" mass="13223">MSNNNEQNGRQPPLPQQTAPSTTASTAPTDPRIRNTTVTTSEQHNKKCRDFLWGICTKGAQCRFRHELDVESMKDILKFCHDFQNRTGCTRPDCTYLHTTREEKKPIFDYWSDT</sequence>
<accession>A0AAD7Z320</accession>